<dbReference type="InterPro" id="IPR001296">
    <property type="entry name" value="Glyco_trans_1"/>
</dbReference>
<evidence type="ECO:0000313" key="3">
    <source>
        <dbReference type="EMBL" id="AKG72827.1"/>
    </source>
</evidence>
<protein>
    <submittedName>
        <fullName evidence="4">Poly(Glycerol-phosphate) alpha-glucosyltransferase</fullName>
    </submittedName>
</protein>
<dbReference type="KEGG" id="shv:AAT16_00475"/>
<name>A0A0F7HH75_9STAP</name>
<dbReference type="PANTHER" id="PTHR12526">
    <property type="entry name" value="GLYCOSYLTRANSFERASE"/>
    <property type="match status" value="1"/>
</dbReference>
<dbReference type="EMBL" id="CP011366">
    <property type="protein sequence ID" value="AKG72827.1"/>
    <property type="molecule type" value="Genomic_DNA"/>
</dbReference>
<dbReference type="Pfam" id="PF09318">
    <property type="entry name" value="Glyco_trans_A_1"/>
    <property type="match status" value="1"/>
</dbReference>
<feature type="domain" description="Glycosyl transferase 1" evidence="2">
    <location>
        <begin position="9"/>
        <end position="174"/>
    </location>
</feature>
<reference evidence="4 6" key="3">
    <citation type="submission" date="2016-10" db="EMBL/GenBank/DDBJ databases">
        <authorList>
            <person name="Varghese N."/>
            <person name="Submissions S."/>
        </authorList>
    </citation>
    <scope>NUCLEOTIDE SEQUENCE [LARGE SCALE GENOMIC DNA]</scope>
    <source>
        <strain evidence="4 6">CGMCC 1.6501</strain>
    </source>
</reference>
<dbReference type="GO" id="GO:0016757">
    <property type="term" value="F:glycosyltransferase activity"/>
    <property type="evidence" value="ECO:0007669"/>
    <property type="project" value="InterPro"/>
</dbReference>
<dbReference type="PANTHER" id="PTHR12526:SF630">
    <property type="entry name" value="GLYCOSYLTRANSFERASE"/>
    <property type="match status" value="1"/>
</dbReference>
<dbReference type="Pfam" id="PF00534">
    <property type="entry name" value="Glycos_transf_1"/>
    <property type="match status" value="1"/>
</dbReference>
<dbReference type="Gene3D" id="3.40.50.2000">
    <property type="entry name" value="Glycogen Phosphorylase B"/>
    <property type="match status" value="3"/>
</dbReference>
<evidence type="ECO:0000313" key="4">
    <source>
        <dbReference type="EMBL" id="SFK74779.1"/>
    </source>
</evidence>
<evidence type="ECO:0000313" key="6">
    <source>
        <dbReference type="Proteomes" id="UP000183090"/>
    </source>
</evidence>
<evidence type="ECO:0000259" key="1">
    <source>
        <dbReference type="Pfam" id="PF00534"/>
    </source>
</evidence>
<dbReference type="SUPFAM" id="SSF53756">
    <property type="entry name" value="UDP-Glycosyltransferase/glycogen phosphorylase"/>
    <property type="match status" value="1"/>
</dbReference>
<evidence type="ECO:0000313" key="5">
    <source>
        <dbReference type="Proteomes" id="UP000034029"/>
    </source>
</evidence>
<dbReference type="RefSeq" id="WP_046789023.1">
    <property type="nucleotide sequence ID" value="NZ_CP011366.1"/>
</dbReference>
<sequence>MKPRIIFLLNSIDVNKGGLTHASLRQASTFADAGYDTQILTFRYEPRFPVICRKLAEMGKVSRKVKIRNMFEDFSSYNRRDKINIGKIKIDISDYSGEYATTKRKNYNAYRLYKNGIYEKYISLRKDNTLDFTDYFNENRYRIRRENYNYYGHMSRVQYFSFEENKVRQEVFYDKTGAAFLNFWHEPSTGKISRVTHIGQKNEVLSETTGDVVPHKLHWLNRVINEADSETVIISDTRSTDELLVKLDNPLAKRALRPHSNHLRNPDDPDSELNKRNSYAIENITNVDALVVLTEKQRNDIVNRFGNKDKVFVIPNYYEVNMPKIRGIRSFISNVKHYGDRSVRDMSRVSIVSRFSSVKNIDHTIKAFKDVVEEVPEAKLEIWGSGDKKGEYTELIETLGLQDNAEVKGYTQNPEKIYQAAALSVVTSNAEGFSLSVMESMANNTPVVSYDIRYGPSDMIEDGVNGFLIEKGDIEALSERIIHMLKHPEETEKMGKEAGKTMQTKFSKENYQNLWFSFTDRLLQKDERRDSNE</sequence>
<gene>
    <name evidence="3" type="ORF">AAT16_00475</name>
    <name evidence="4" type="ORF">SAMN05216235_1460</name>
</gene>
<reference evidence="3 5" key="1">
    <citation type="journal article" date="2015" name="Int. J. Syst. Evol. Microbiol.">
        <title>Complete genome sequence of Salinicoccus halodurans H3B36, isolated from the Qaidam Basin in China.</title>
        <authorList>
            <person name="Jiang K."/>
            <person name="Xue Y."/>
            <person name="Ma Y."/>
        </authorList>
    </citation>
    <scope>NUCLEOTIDE SEQUENCE [LARGE SCALE GENOMIC DNA]</scope>
    <source>
        <strain evidence="3 5">H3B36</strain>
    </source>
</reference>
<proteinExistence type="predicted"/>
<accession>A0A0F7HH75</accession>
<feature type="domain" description="Glycosyl transferase family 1" evidence="1">
    <location>
        <begin position="351"/>
        <end position="499"/>
    </location>
</feature>
<reference evidence="5" key="2">
    <citation type="submission" date="2015-04" db="EMBL/GenBank/DDBJ databases">
        <title>Complete genome sequence of Salinicoccus halodurans strain H3B36, isolated from the Qaidam basin of China.</title>
        <authorList>
            <person name="Ma Y."/>
            <person name="Jiang K."/>
            <person name="Xue Y."/>
        </authorList>
    </citation>
    <scope>NUCLEOTIDE SEQUENCE [LARGE SCALE GENOMIC DNA]</scope>
    <source>
        <strain evidence="5">H3B36</strain>
    </source>
</reference>
<evidence type="ECO:0000259" key="2">
    <source>
        <dbReference type="Pfam" id="PF09318"/>
    </source>
</evidence>
<organism evidence="4 6">
    <name type="scientific">Salinicoccus halodurans</name>
    <dbReference type="NCBI Taxonomy" id="407035"/>
    <lineage>
        <taxon>Bacteria</taxon>
        <taxon>Bacillati</taxon>
        <taxon>Bacillota</taxon>
        <taxon>Bacilli</taxon>
        <taxon>Bacillales</taxon>
        <taxon>Staphylococcaceae</taxon>
        <taxon>Salinicoccus</taxon>
    </lineage>
</organism>
<keyword evidence="5" id="KW-1185">Reference proteome</keyword>
<dbReference type="OrthoDB" id="570545at2"/>
<dbReference type="Proteomes" id="UP000183090">
    <property type="component" value="Unassembled WGS sequence"/>
</dbReference>
<dbReference type="AlphaFoldDB" id="A0A0F7HH75"/>
<dbReference type="EMBL" id="FOTB01000003">
    <property type="protein sequence ID" value="SFK74779.1"/>
    <property type="molecule type" value="Genomic_DNA"/>
</dbReference>
<dbReference type="Proteomes" id="UP000034029">
    <property type="component" value="Chromosome"/>
</dbReference>
<dbReference type="InterPro" id="IPR015397">
    <property type="entry name" value="Glyco_trans_A_1"/>
</dbReference>